<name>A0A6M0RDD3_9CLOT</name>
<protein>
    <recommendedName>
        <fullName evidence="1">DUF5655 domain-containing protein</fullName>
    </recommendedName>
</protein>
<keyword evidence="3" id="KW-1185">Reference proteome</keyword>
<sequence>MEKRVKESTDKTFNEQLESTSKKLRELYYSIRDYILALGDDVTENKLKLYSAFKKIKNIVCIEVKMKSIMLYLRLNPEEITLENGFTRDVSKIGHWGTGDLEITIKNPQDFEKAKEYIYKAYEIN</sequence>
<feature type="domain" description="DUF5655" evidence="1">
    <location>
        <begin position="15"/>
        <end position="125"/>
    </location>
</feature>
<evidence type="ECO:0000313" key="3">
    <source>
        <dbReference type="Proteomes" id="UP000473885"/>
    </source>
</evidence>
<organism evidence="2 3">
    <name type="scientific">Clostridium niameyense</name>
    <dbReference type="NCBI Taxonomy" id="1622073"/>
    <lineage>
        <taxon>Bacteria</taxon>
        <taxon>Bacillati</taxon>
        <taxon>Bacillota</taxon>
        <taxon>Clostridia</taxon>
        <taxon>Eubacteriales</taxon>
        <taxon>Clostridiaceae</taxon>
        <taxon>Clostridium</taxon>
    </lineage>
</organism>
<comment type="caution">
    <text evidence="2">The sequence shown here is derived from an EMBL/GenBank/DDBJ whole genome shotgun (WGS) entry which is preliminary data.</text>
</comment>
<dbReference type="InterPro" id="IPR043714">
    <property type="entry name" value="DUF5655"/>
</dbReference>
<dbReference type="EMBL" id="SXDP01000006">
    <property type="protein sequence ID" value="NEZ47298.1"/>
    <property type="molecule type" value="Genomic_DNA"/>
</dbReference>
<accession>A0A6M0RDD3</accession>
<proteinExistence type="predicted"/>
<dbReference type="Proteomes" id="UP000473885">
    <property type="component" value="Unassembled WGS sequence"/>
</dbReference>
<evidence type="ECO:0000259" key="1">
    <source>
        <dbReference type="Pfam" id="PF18899"/>
    </source>
</evidence>
<dbReference type="Pfam" id="PF18899">
    <property type="entry name" value="DUF5655"/>
    <property type="match status" value="1"/>
</dbReference>
<dbReference type="AlphaFoldDB" id="A0A6M0RDD3"/>
<gene>
    <name evidence="2" type="ORF">FDF74_08795</name>
</gene>
<reference evidence="2 3" key="1">
    <citation type="submission" date="2019-04" db="EMBL/GenBank/DDBJ databases">
        <title>Genome sequencing of Clostridium botulinum Groups I-IV and Clostridium butyricum.</title>
        <authorList>
            <person name="Brunt J."/>
            <person name="Van Vliet A.H.M."/>
            <person name="Stringer S.C."/>
            <person name="Carter A.T."/>
            <person name="Peck M.W."/>
        </authorList>
    </citation>
    <scope>NUCLEOTIDE SEQUENCE [LARGE SCALE GENOMIC DNA]</scope>
    <source>
        <strain evidence="2 3">IFR 18/094</strain>
    </source>
</reference>
<evidence type="ECO:0000313" key="2">
    <source>
        <dbReference type="EMBL" id="NEZ47298.1"/>
    </source>
</evidence>